<dbReference type="GO" id="GO:0009341">
    <property type="term" value="C:beta-galactosidase complex"/>
    <property type="evidence" value="ECO:0007669"/>
    <property type="project" value="InterPro"/>
</dbReference>
<dbReference type="Pfam" id="PF02837">
    <property type="entry name" value="Glyco_hydro_2_N"/>
    <property type="match status" value="1"/>
</dbReference>
<dbReference type="AlphaFoldDB" id="A0A4R8LMX9"/>
<name>A0A4R8LMX9_9BACL</name>
<dbReference type="Proteomes" id="UP000294581">
    <property type="component" value="Unassembled WGS sequence"/>
</dbReference>
<dbReference type="SUPFAM" id="SSF49303">
    <property type="entry name" value="beta-Galactosidase/glucuronidase domain"/>
    <property type="match status" value="2"/>
</dbReference>
<keyword evidence="6 8" id="KW-0326">Glycosidase</keyword>
<dbReference type="InterPro" id="IPR014718">
    <property type="entry name" value="GH-type_carb-bd"/>
</dbReference>
<dbReference type="Gene3D" id="2.60.120.260">
    <property type="entry name" value="Galactose-binding domain-like"/>
    <property type="match status" value="1"/>
</dbReference>
<dbReference type="Pfam" id="PF00703">
    <property type="entry name" value="Glyco_hydro_2"/>
    <property type="match status" value="1"/>
</dbReference>
<dbReference type="InterPro" id="IPR017853">
    <property type="entry name" value="GH"/>
</dbReference>
<dbReference type="SMART" id="SM01038">
    <property type="entry name" value="Bgal_small_N"/>
    <property type="match status" value="1"/>
</dbReference>
<dbReference type="PROSITE" id="PS00719">
    <property type="entry name" value="GLYCOSYL_HYDROL_F2_1"/>
    <property type="match status" value="1"/>
</dbReference>
<dbReference type="RefSeq" id="WP_134159578.1">
    <property type="nucleotide sequence ID" value="NZ_SORF01000006.1"/>
</dbReference>
<dbReference type="Pfam" id="PF16353">
    <property type="entry name" value="LacZ_4"/>
    <property type="match status" value="1"/>
</dbReference>
<dbReference type="PROSITE" id="PS00608">
    <property type="entry name" value="GLYCOSYL_HYDROL_F2_2"/>
    <property type="match status" value="1"/>
</dbReference>
<evidence type="ECO:0000256" key="6">
    <source>
        <dbReference type="ARBA" id="ARBA00023295"/>
    </source>
</evidence>
<evidence type="ECO:0000256" key="5">
    <source>
        <dbReference type="ARBA" id="ARBA00022801"/>
    </source>
</evidence>
<accession>A0A4R8LMX9</accession>
<dbReference type="Pfam" id="PF02836">
    <property type="entry name" value="Glyco_hydro_2_C"/>
    <property type="match status" value="1"/>
</dbReference>
<evidence type="ECO:0000256" key="7">
    <source>
        <dbReference type="ARBA" id="ARBA00032230"/>
    </source>
</evidence>
<dbReference type="Pfam" id="PF02929">
    <property type="entry name" value="Bgal_small_N"/>
    <property type="match status" value="1"/>
</dbReference>
<proteinExistence type="inferred from homology"/>
<keyword evidence="11" id="KW-1185">Reference proteome</keyword>
<reference evidence="10 11" key="1">
    <citation type="submission" date="2019-03" db="EMBL/GenBank/DDBJ databases">
        <title>Genomic Encyclopedia of Type Strains, Phase IV (KMG-IV): sequencing the most valuable type-strain genomes for metagenomic binning, comparative biology and taxonomic classification.</title>
        <authorList>
            <person name="Goeker M."/>
        </authorList>
    </citation>
    <scope>NUCLEOTIDE SEQUENCE [LARGE SCALE GENOMIC DNA]</scope>
    <source>
        <strain evidence="10 11">DSM 17974</strain>
    </source>
</reference>
<keyword evidence="5 8" id="KW-0378">Hydrolase</keyword>
<gene>
    <name evidence="10" type="ORF">C7445_106157</name>
</gene>
<evidence type="ECO:0000256" key="4">
    <source>
        <dbReference type="ARBA" id="ARBA00013303"/>
    </source>
</evidence>
<comment type="catalytic activity">
    <reaction evidence="1 8">
        <text>Hydrolysis of terminal non-reducing beta-D-galactose residues in beta-D-galactosides.</text>
        <dbReference type="EC" id="3.2.1.23"/>
    </reaction>
</comment>
<dbReference type="Gene3D" id="2.60.40.10">
    <property type="entry name" value="Immunoglobulins"/>
    <property type="match status" value="2"/>
</dbReference>
<evidence type="ECO:0000259" key="9">
    <source>
        <dbReference type="SMART" id="SM01038"/>
    </source>
</evidence>
<dbReference type="SUPFAM" id="SSF51445">
    <property type="entry name" value="(Trans)glycosidases"/>
    <property type="match status" value="1"/>
</dbReference>
<protein>
    <recommendedName>
        <fullName evidence="4 8">Beta-galactosidase</fullName>
        <ecNumber evidence="3 8">3.2.1.23</ecNumber>
    </recommendedName>
    <alternativeName>
        <fullName evidence="7 8">Lactase</fullName>
    </alternativeName>
</protein>
<dbReference type="InterPro" id="IPR006104">
    <property type="entry name" value="Glyco_hydro_2_N"/>
</dbReference>
<dbReference type="InterPro" id="IPR011013">
    <property type="entry name" value="Gal_mutarotase_sf_dom"/>
</dbReference>
<evidence type="ECO:0000313" key="10">
    <source>
        <dbReference type="EMBL" id="TDY46727.1"/>
    </source>
</evidence>
<dbReference type="InterPro" id="IPR006102">
    <property type="entry name" value="Ig-like_GH2"/>
</dbReference>
<dbReference type="FunFam" id="3.20.20.80:FF:000018">
    <property type="entry name" value="Beta-galactosidase"/>
    <property type="match status" value="1"/>
</dbReference>
<dbReference type="InterPro" id="IPR006101">
    <property type="entry name" value="Glyco_hydro_2"/>
</dbReference>
<dbReference type="GO" id="GO:0030246">
    <property type="term" value="F:carbohydrate binding"/>
    <property type="evidence" value="ECO:0007669"/>
    <property type="project" value="InterPro"/>
</dbReference>
<evidence type="ECO:0000256" key="2">
    <source>
        <dbReference type="ARBA" id="ARBA00007401"/>
    </source>
</evidence>
<feature type="domain" description="Beta galactosidase small chain/" evidence="9">
    <location>
        <begin position="746"/>
        <end position="1024"/>
    </location>
</feature>
<dbReference type="EMBL" id="SORF01000006">
    <property type="protein sequence ID" value="TDY46727.1"/>
    <property type="molecule type" value="Genomic_DNA"/>
</dbReference>
<dbReference type="GO" id="GO:0005990">
    <property type="term" value="P:lactose catabolic process"/>
    <property type="evidence" value="ECO:0007669"/>
    <property type="project" value="TreeGrafter"/>
</dbReference>
<evidence type="ECO:0000313" key="11">
    <source>
        <dbReference type="Proteomes" id="UP000294581"/>
    </source>
</evidence>
<dbReference type="InterPro" id="IPR004199">
    <property type="entry name" value="B-gal_small/dom_5"/>
</dbReference>
<sequence length="1055" mass="120160">MKITLRDWENFSVLQRNRLAPRSYFIPYGDEQSALSFNRGQSNRVIFLNGLWRFALYERPEDCPSDVSAEDFDDSAWSQLRVPSNWQMQGYDRPHYTNVVYPFPIDPPYVPNENPTGCYRRTFVIPETWDGQLIRLRFEGVDSAFHIWVNGHEVGYSQGSRLPSEFDITPFIRVGRNTIAVRVYQWSDGSYVEDQDMWWLSGIFRDVYILARPSLHILDFFANASLDNQYKHGNLAVTVQLHRPAPLGDGGQISVKLQNPQGDVIYRDIRALADENTVFINSHVEQPKPWSAEVPNLYHLVLTLLSDDGTELETVVQRVGFRSVELKNGLVHVNGVPVMFKGVNRHEHHPDFGRAVPFSWMLEDVLMMKRHNINAVRTSHYPDDPRFYDLCDEYGLYVIDEADLECHGFVVARDWDRLSDDPALEQVYIDRIERTVQRDKNHACVVMWSLGNESGYGRNHLAMAAYVRSVDSTRLLHYEGETRRLLEGKHDLREAVMDVYSTMYSSVDDLVQLAEMDLDKPHVMCEFAHAMGNGPGNLCEYIETFYQYPRLQGGFVWEWMDHGIRVRDRDGQSYFAYGGDFGERPHDANFVIDGLVFPNHTPSPGLIEYKKAIEPIKARMVDMRDRVLEIENRYDFLDLDHVRMLWSVEVNGLTFASGSMSNLPHVPPRGKARIQLPGPYHAVNGVEGEAFLTVRFVLKSNMPWADPGAEIATAQFALESSAPVLQTNLPAVSGGLEAEVCAGSIQLSGADFQVTFDQVTGRMTGWEFRGQPIVELGPALSFWRAPTDNDDPPNRDMFSIANEWRRFGLHDLRERVTDVSWLLDGEDVIKVFVSSRIAPPSLAWGIDVTYQYMVHSTGLIDVRVSGNPCGTAPDTLPRIGLDSKLPWQLHNVEWFGRGPGESYRDSKQANLFGLYRRDVKELFTPYVYPQENGNRADVQWLSLTDDMGVGLFVCAESRFHFSAQPYSRAAVEEARHTHELKTDTCIHVRLDVDHYGLGSASCGPGTLPQYQLRTGPFTCRFVIVPFSSDVFEPRQLAQLLLYAGNRAREATPTLR</sequence>
<comment type="similarity">
    <text evidence="2 8">Belongs to the glycosyl hydrolase 2 family.</text>
</comment>
<dbReference type="SUPFAM" id="SSF74650">
    <property type="entry name" value="Galactose mutarotase-like"/>
    <property type="match status" value="1"/>
</dbReference>
<dbReference type="EC" id="3.2.1.23" evidence="3 8"/>
<dbReference type="GO" id="GO:0004565">
    <property type="term" value="F:beta-galactosidase activity"/>
    <property type="evidence" value="ECO:0007669"/>
    <property type="project" value="UniProtKB-EC"/>
</dbReference>
<comment type="caution">
    <text evidence="10">The sequence shown here is derived from an EMBL/GenBank/DDBJ whole genome shotgun (WGS) entry which is preliminary data.</text>
</comment>
<dbReference type="InterPro" id="IPR032312">
    <property type="entry name" value="LacZ_4"/>
</dbReference>
<evidence type="ECO:0000256" key="8">
    <source>
        <dbReference type="RuleBase" id="RU361154"/>
    </source>
</evidence>
<dbReference type="SUPFAM" id="SSF49785">
    <property type="entry name" value="Galactose-binding domain-like"/>
    <property type="match status" value="1"/>
</dbReference>
<organism evidence="10 11">
    <name type="scientific">Alicyclobacillus sacchari</name>
    <dbReference type="NCBI Taxonomy" id="392010"/>
    <lineage>
        <taxon>Bacteria</taxon>
        <taxon>Bacillati</taxon>
        <taxon>Bacillota</taxon>
        <taxon>Bacilli</taxon>
        <taxon>Bacillales</taxon>
        <taxon>Alicyclobacillaceae</taxon>
        <taxon>Alicyclobacillus</taxon>
    </lineage>
</organism>
<dbReference type="PRINTS" id="PR00132">
    <property type="entry name" value="GLHYDRLASE2"/>
</dbReference>
<dbReference type="Gene3D" id="2.70.98.10">
    <property type="match status" value="1"/>
</dbReference>
<dbReference type="InterPro" id="IPR023232">
    <property type="entry name" value="Glyco_hydro_2_AS"/>
</dbReference>
<dbReference type="InterPro" id="IPR006103">
    <property type="entry name" value="Glyco_hydro_2_cat"/>
</dbReference>
<evidence type="ECO:0000256" key="1">
    <source>
        <dbReference type="ARBA" id="ARBA00001412"/>
    </source>
</evidence>
<dbReference type="InterPro" id="IPR013783">
    <property type="entry name" value="Ig-like_fold"/>
</dbReference>
<dbReference type="InterPro" id="IPR008979">
    <property type="entry name" value="Galactose-bd-like_sf"/>
</dbReference>
<evidence type="ECO:0000256" key="3">
    <source>
        <dbReference type="ARBA" id="ARBA00012756"/>
    </source>
</evidence>
<dbReference type="PANTHER" id="PTHR46323:SF2">
    <property type="entry name" value="BETA-GALACTOSIDASE"/>
    <property type="match status" value="1"/>
</dbReference>
<dbReference type="PANTHER" id="PTHR46323">
    <property type="entry name" value="BETA-GALACTOSIDASE"/>
    <property type="match status" value="1"/>
</dbReference>
<dbReference type="InterPro" id="IPR023230">
    <property type="entry name" value="Glyco_hydro_2_CS"/>
</dbReference>
<dbReference type="Gene3D" id="3.20.20.80">
    <property type="entry name" value="Glycosidases"/>
    <property type="match status" value="1"/>
</dbReference>
<dbReference type="OrthoDB" id="9762066at2"/>
<dbReference type="InterPro" id="IPR050347">
    <property type="entry name" value="Bact_Beta-galactosidase"/>
</dbReference>
<dbReference type="InterPro" id="IPR036156">
    <property type="entry name" value="Beta-gal/glucu_dom_sf"/>
</dbReference>